<protein>
    <submittedName>
        <fullName evidence="2">Uncharacterized protein</fullName>
    </submittedName>
</protein>
<keyword evidence="1" id="KW-0472">Membrane</keyword>
<dbReference type="Proteomes" id="UP001293593">
    <property type="component" value="Unassembled WGS sequence"/>
</dbReference>
<dbReference type="EMBL" id="JAWXYG010000008">
    <property type="protein sequence ID" value="KAK4265319.1"/>
    <property type="molecule type" value="Genomic_DNA"/>
</dbReference>
<gene>
    <name evidence="2" type="ORF">QN277_026386</name>
</gene>
<feature type="transmembrane region" description="Helical" evidence="1">
    <location>
        <begin position="25"/>
        <end position="44"/>
    </location>
</feature>
<dbReference type="AlphaFoldDB" id="A0AAE1JC11"/>
<keyword evidence="1" id="KW-1133">Transmembrane helix</keyword>
<evidence type="ECO:0000256" key="1">
    <source>
        <dbReference type="SAM" id="Phobius"/>
    </source>
</evidence>
<name>A0AAE1JC11_9FABA</name>
<evidence type="ECO:0000313" key="3">
    <source>
        <dbReference type="Proteomes" id="UP001293593"/>
    </source>
</evidence>
<comment type="caution">
    <text evidence="2">The sequence shown here is derived from an EMBL/GenBank/DDBJ whole genome shotgun (WGS) entry which is preliminary data.</text>
</comment>
<sequence>MASKRILKELKDLQKDPPTSCSADGLILLLYILYFSVPILFCFFSGSEARVEERFNSWDIWLCVVCRCELEAKLVYDDSSLFVSWILCFNYMGCRGNISYFSCT</sequence>
<proteinExistence type="predicted"/>
<organism evidence="2 3">
    <name type="scientific">Acacia crassicarpa</name>
    <name type="common">northern wattle</name>
    <dbReference type="NCBI Taxonomy" id="499986"/>
    <lineage>
        <taxon>Eukaryota</taxon>
        <taxon>Viridiplantae</taxon>
        <taxon>Streptophyta</taxon>
        <taxon>Embryophyta</taxon>
        <taxon>Tracheophyta</taxon>
        <taxon>Spermatophyta</taxon>
        <taxon>Magnoliopsida</taxon>
        <taxon>eudicotyledons</taxon>
        <taxon>Gunneridae</taxon>
        <taxon>Pentapetalae</taxon>
        <taxon>rosids</taxon>
        <taxon>fabids</taxon>
        <taxon>Fabales</taxon>
        <taxon>Fabaceae</taxon>
        <taxon>Caesalpinioideae</taxon>
        <taxon>mimosoid clade</taxon>
        <taxon>Acacieae</taxon>
        <taxon>Acacia</taxon>
    </lineage>
</organism>
<reference evidence="2" key="1">
    <citation type="submission" date="2023-10" db="EMBL/GenBank/DDBJ databases">
        <title>Chromosome-level genome of the transformable northern wattle, Acacia crassicarpa.</title>
        <authorList>
            <person name="Massaro I."/>
            <person name="Sinha N.R."/>
            <person name="Poethig S."/>
            <person name="Leichty A.R."/>
        </authorList>
    </citation>
    <scope>NUCLEOTIDE SEQUENCE</scope>
    <source>
        <strain evidence="2">Acra3RX</strain>
        <tissue evidence="2">Leaf</tissue>
    </source>
</reference>
<evidence type="ECO:0000313" key="2">
    <source>
        <dbReference type="EMBL" id="KAK4265319.1"/>
    </source>
</evidence>
<keyword evidence="1" id="KW-0812">Transmembrane</keyword>
<accession>A0AAE1JC11</accession>
<keyword evidence="3" id="KW-1185">Reference proteome</keyword>